<evidence type="ECO:0000256" key="2">
    <source>
        <dbReference type="ARBA" id="ARBA00004255"/>
    </source>
</evidence>
<evidence type="ECO:0000259" key="14">
    <source>
        <dbReference type="PROSITE" id="PS50195"/>
    </source>
</evidence>
<dbReference type="InterPro" id="IPR036871">
    <property type="entry name" value="PX_dom_sf"/>
</dbReference>
<keyword evidence="10" id="KW-0446">Lipid-binding</keyword>
<dbReference type="SUPFAM" id="SSF64268">
    <property type="entry name" value="PX domain"/>
    <property type="match status" value="1"/>
</dbReference>
<evidence type="ECO:0000256" key="13">
    <source>
        <dbReference type="SAM" id="MobiDB-lite"/>
    </source>
</evidence>
<name>C5MHC7_CANTT</name>
<protein>
    <recommendedName>
        <fullName evidence="5">Sorting nexin-3</fullName>
    </recommendedName>
</protein>
<dbReference type="PANTHER" id="PTHR45963:SF2">
    <property type="entry name" value="RE52028P"/>
    <property type="match status" value="1"/>
</dbReference>
<dbReference type="InterPro" id="IPR001683">
    <property type="entry name" value="PX_dom"/>
</dbReference>
<dbReference type="InterPro" id="IPR051074">
    <property type="entry name" value="Sorting_Nexin"/>
</dbReference>
<accession>C5MHC7</accession>
<keyword evidence="7" id="KW-0963">Cytoplasm</keyword>
<dbReference type="Proteomes" id="UP000002037">
    <property type="component" value="Unassembled WGS sequence"/>
</dbReference>
<dbReference type="GeneID" id="8300539"/>
<feature type="domain" description="PX" evidence="14">
    <location>
        <begin position="36"/>
        <end position="156"/>
    </location>
</feature>
<proteinExistence type="inferred from homology"/>
<dbReference type="GO" id="GO:0032266">
    <property type="term" value="F:phosphatidylinositol-3-phosphate binding"/>
    <property type="evidence" value="ECO:0007669"/>
    <property type="project" value="TreeGrafter"/>
</dbReference>
<evidence type="ECO:0000256" key="5">
    <source>
        <dbReference type="ARBA" id="ARBA00020436"/>
    </source>
</evidence>
<dbReference type="GO" id="GO:0000139">
    <property type="term" value="C:Golgi membrane"/>
    <property type="evidence" value="ECO:0007669"/>
    <property type="project" value="UniProtKB-SubCell"/>
</dbReference>
<dbReference type="EMBL" id="GG692402">
    <property type="protein sequence ID" value="EER31029.1"/>
    <property type="molecule type" value="Genomic_DNA"/>
</dbReference>
<keyword evidence="11" id="KW-0472">Membrane</keyword>
<comment type="function">
    <text evidence="12">Required for retention of late Golgi membrane proteins. Component of the retrieval machinery that functions by direct interaction with the cytosolic tails of certain TGN membrane proteins during the sorting/budding process at the prevacuolar compartment. Binds phosphatidylinositol 3-phosphate (PtdIns(P3)).</text>
</comment>
<dbReference type="PANTHER" id="PTHR45963">
    <property type="entry name" value="RE52028P"/>
    <property type="match status" value="1"/>
</dbReference>
<dbReference type="OrthoDB" id="5227681at2759"/>
<dbReference type="STRING" id="294747.C5MHC7"/>
<evidence type="ECO:0000313" key="15">
    <source>
        <dbReference type="EMBL" id="EER31029.1"/>
    </source>
</evidence>
<evidence type="ECO:0000256" key="1">
    <source>
        <dbReference type="ARBA" id="ARBA00004179"/>
    </source>
</evidence>
<evidence type="ECO:0000256" key="3">
    <source>
        <dbReference type="ARBA" id="ARBA00004496"/>
    </source>
</evidence>
<evidence type="ECO:0000256" key="11">
    <source>
        <dbReference type="ARBA" id="ARBA00023136"/>
    </source>
</evidence>
<evidence type="ECO:0000256" key="10">
    <source>
        <dbReference type="ARBA" id="ARBA00023121"/>
    </source>
</evidence>
<dbReference type="PROSITE" id="PS50195">
    <property type="entry name" value="PX"/>
    <property type="match status" value="1"/>
</dbReference>
<dbReference type="SMART" id="SM00312">
    <property type="entry name" value="PX"/>
    <property type="match status" value="1"/>
</dbReference>
<reference evidence="15 16" key="1">
    <citation type="journal article" date="2009" name="Nature">
        <title>Evolution of pathogenicity and sexual reproduction in eight Candida genomes.</title>
        <authorList>
            <person name="Butler G."/>
            <person name="Rasmussen M.D."/>
            <person name="Lin M.F."/>
            <person name="Santos M.A."/>
            <person name="Sakthikumar S."/>
            <person name="Munro C.A."/>
            <person name="Rheinbay E."/>
            <person name="Grabherr M."/>
            <person name="Forche A."/>
            <person name="Reedy J.L."/>
            <person name="Agrafioti I."/>
            <person name="Arnaud M.B."/>
            <person name="Bates S."/>
            <person name="Brown A.J."/>
            <person name="Brunke S."/>
            <person name="Costanzo M.C."/>
            <person name="Fitzpatrick D.A."/>
            <person name="de Groot P.W."/>
            <person name="Harris D."/>
            <person name="Hoyer L.L."/>
            <person name="Hube B."/>
            <person name="Klis F.M."/>
            <person name="Kodira C."/>
            <person name="Lennard N."/>
            <person name="Logue M.E."/>
            <person name="Martin R."/>
            <person name="Neiman A.M."/>
            <person name="Nikolaou E."/>
            <person name="Quail M.A."/>
            <person name="Quinn J."/>
            <person name="Santos M.C."/>
            <person name="Schmitzberger F.F."/>
            <person name="Sherlock G."/>
            <person name="Shah P."/>
            <person name="Silverstein K.A."/>
            <person name="Skrzypek M.S."/>
            <person name="Soll D."/>
            <person name="Staggs R."/>
            <person name="Stansfield I."/>
            <person name="Stumpf M.P."/>
            <person name="Sudbery P.E."/>
            <person name="Srikantha T."/>
            <person name="Zeng Q."/>
            <person name="Berman J."/>
            <person name="Berriman M."/>
            <person name="Heitman J."/>
            <person name="Gow N.A."/>
            <person name="Lorenz M.C."/>
            <person name="Birren B.W."/>
            <person name="Kellis M."/>
            <person name="Cuomo C.A."/>
        </authorList>
    </citation>
    <scope>NUCLEOTIDE SEQUENCE [LARGE SCALE GENOMIC DNA]</scope>
    <source>
        <strain evidence="16">ATCC MYA-3404 / T1</strain>
    </source>
</reference>
<keyword evidence="8" id="KW-0653">Protein transport</keyword>
<dbReference type="GO" id="GO:0015031">
    <property type="term" value="P:protein transport"/>
    <property type="evidence" value="ECO:0007669"/>
    <property type="project" value="UniProtKB-KW"/>
</dbReference>
<evidence type="ECO:0000256" key="12">
    <source>
        <dbReference type="ARBA" id="ARBA00025533"/>
    </source>
</evidence>
<dbReference type="GO" id="GO:0034499">
    <property type="term" value="P:late endosome to Golgi transport"/>
    <property type="evidence" value="ECO:0007669"/>
    <property type="project" value="TreeGrafter"/>
</dbReference>
<evidence type="ECO:0000256" key="7">
    <source>
        <dbReference type="ARBA" id="ARBA00022490"/>
    </source>
</evidence>
<evidence type="ECO:0000313" key="16">
    <source>
        <dbReference type="Proteomes" id="UP000002037"/>
    </source>
</evidence>
<dbReference type="HOGENOM" id="CLU_057172_2_2_1"/>
<dbReference type="Gene3D" id="3.30.1520.10">
    <property type="entry name" value="Phox-like domain"/>
    <property type="match status" value="1"/>
</dbReference>
<gene>
    <name evidence="15" type="ORF">CTRG_05481</name>
</gene>
<comment type="similarity">
    <text evidence="4">Belongs to the sorting nexin family.</text>
</comment>
<dbReference type="VEuPathDB" id="FungiDB:CTRG_05481"/>
<evidence type="ECO:0000256" key="8">
    <source>
        <dbReference type="ARBA" id="ARBA00022927"/>
    </source>
</evidence>
<dbReference type="RefSeq" id="XP_002551183.1">
    <property type="nucleotide sequence ID" value="XM_002551137.1"/>
</dbReference>
<keyword evidence="9" id="KW-0333">Golgi apparatus</keyword>
<comment type="subcellular location">
    <subcellularLocation>
        <location evidence="3">Cytoplasm</location>
    </subcellularLocation>
    <subcellularLocation>
        <location evidence="2">Golgi apparatus membrane</location>
        <topology evidence="2">Peripheral membrane protein</topology>
        <orientation evidence="2">Cytoplasmic side</orientation>
    </subcellularLocation>
    <subcellularLocation>
        <location evidence="1">Prevacuolar compartment membrane</location>
        <topology evidence="1">Peripheral membrane protein</topology>
        <orientation evidence="1">Cytoplasmic side</orientation>
    </subcellularLocation>
</comment>
<feature type="region of interest" description="Disordered" evidence="13">
    <location>
        <begin position="1"/>
        <end position="25"/>
    </location>
</feature>
<keyword evidence="16" id="KW-1185">Reference proteome</keyword>
<sequence>MSKPFQPISDVINTSSSSSSKHKTQSFNEIYGEPENFLEIEVRNPLTHGYGSNLFTDYEIVCRTNIPAFKKRNSKVRRRYSDFVAFKKILENETTRVIIPSLPGKIYLNSNKFNDLNIEKRRQGLEKFLVIVSGHPLLQTGSKSLIEFIQNEKWDPKQFVY</sequence>
<dbReference type="GO" id="GO:0032456">
    <property type="term" value="P:endocytic recycling"/>
    <property type="evidence" value="ECO:0007669"/>
    <property type="project" value="TreeGrafter"/>
</dbReference>
<evidence type="ECO:0000256" key="6">
    <source>
        <dbReference type="ARBA" id="ARBA00022448"/>
    </source>
</evidence>
<dbReference type="AlphaFoldDB" id="C5MHC7"/>
<dbReference type="GO" id="GO:0031901">
    <property type="term" value="C:early endosome membrane"/>
    <property type="evidence" value="ECO:0007669"/>
    <property type="project" value="TreeGrafter"/>
</dbReference>
<evidence type="ECO:0000256" key="9">
    <source>
        <dbReference type="ARBA" id="ARBA00023034"/>
    </source>
</evidence>
<dbReference type="Pfam" id="PF00787">
    <property type="entry name" value="PX"/>
    <property type="match status" value="1"/>
</dbReference>
<evidence type="ECO:0000256" key="4">
    <source>
        <dbReference type="ARBA" id="ARBA00010883"/>
    </source>
</evidence>
<organism evidence="15 16">
    <name type="scientific">Candida tropicalis (strain ATCC MYA-3404 / T1)</name>
    <name type="common">Yeast</name>
    <dbReference type="NCBI Taxonomy" id="294747"/>
    <lineage>
        <taxon>Eukaryota</taxon>
        <taxon>Fungi</taxon>
        <taxon>Dikarya</taxon>
        <taxon>Ascomycota</taxon>
        <taxon>Saccharomycotina</taxon>
        <taxon>Pichiomycetes</taxon>
        <taxon>Debaryomycetaceae</taxon>
        <taxon>Candida/Lodderomyces clade</taxon>
        <taxon>Candida</taxon>
    </lineage>
</organism>
<keyword evidence="6" id="KW-0813">Transport</keyword>
<dbReference type="KEGG" id="ctp:CTRG_05481"/>
<dbReference type="eggNOG" id="KOG2527">
    <property type="taxonomic scope" value="Eukaryota"/>
</dbReference>
<dbReference type="GO" id="GO:0030904">
    <property type="term" value="C:retromer complex"/>
    <property type="evidence" value="ECO:0007669"/>
    <property type="project" value="TreeGrafter"/>
</dbReference>